<organism evidence="2 3">
    <name type="scientific">Candidatus Aveggerthella stercoripullorum</name>
    <dbReference type="NCBI Taxonomy" id="2840688"/>
    <lineage>
        <taxon>Bacteria</taxon>
        <taxon>Bacillati</taxon>
        <taxon>Actinomycetota</taxon>
        <taxon>Coriobacteriia</taxon>
        <taxon>Eggerthellales</taxon>
        <taxon>Eggerthellaceae</taxon>
        <taxon>Eggerthellaceae incertae sedis</taxon>
        <taxon>Candidatus Aveggerthella</taxon>
    </lineage>
</organism>
<keyword evidence="1" id="KW-1133">Transmembrane helix</keyword>
<comment type="caution">
    <text evidence="2">The sequence shown here is derived from an EMBL/GenBank/DDBJ whole genome shotgun (WGS) entry which is preliminary data.</text>
</comment>
<reference evidence="2" key="2">
    <citation type="journal article" date="2021" name="PeerJ">
        <title>Extensive microbial diversity within the chicken gut microbiome revealed by metagenomics and culture.</title>
        <authorList>
            <person name="Gilroy R."/>
            <person name="Ravi A."/>
            <person name="Getino M."/>
            <person name="Pursley I."/>
            <person name="Horton D.L."/>
            <person name="Alikhan N.F."/>
            <person name="Baker D."/>
            <person name="Gharbi K."/>
            <person name="Hall N."/>
            <person name="Watson M."/>
            <person name="Adriaenssens E.M."/>
            <person name="Foster-Nyarko E."/>
            <person name="Jarju S."/>
            <person name="Secka A."/>
            <person name="Antonio M."/>
            <person name="Oren A."/>
            <person name="Chaudhuri R.R."/>
            <person name="La Ragione R."/>
            <person name="Hildebrand F."/>
            <person name="Pallen M.J."/>
        </authorList>
    </citation>
    <scope>NUCLEOTIDE SEQUENCE</scope>
    <source>
        <strain evidence="2">ChiGjej1B1-2707</strain>
    </source>
</reference>
<accession>A0A9D0ZZ95</accession>
<protein>
    <submittedName>
        <fullName evidence="2">Uncharacterized protein</fullName>
    </submittedName>
</protein>
<feature type="transmembrane region" description="Helical" evidence="1">
    <location>
        <begin position="12"/>
        <end position="32"/>
    </location>
</feature>
<proteinExistence type="predicted"/>
<evidence type="ECO:0000313" key="2">
    <source>
        <dbReference type="EMBL" id="HIR01047.1"/>
    </source>
</evidence>
<dbReference type="AlphaFoldDB" id="A0A9D0ZZ95"/>
<keyword evidence="1" id="KW-0472">Membrane</keyword>
<keyword evidence="1" id="KW-0812">Transmembrane</keyword>
<gene>
    <name evidence="2" type="ORF">IAA69_02090</name>
</gene>
<evidence type="ECO:0000313" key="3">
    <source>
        <dbReference type="Proteomes" id="UP000824261"/>
    </source>
</evidence>
<dbReference type="Proteomes" id="UP000824261">
    <property type="component" value="Unassembled WGS sequence"/>
</dbReference>
<reference evidence="2" key="1">
    <citation type="submission" date="2020-10" db="EMBL/GenBank/DDBJ databases">
        <authorList>
            <person name="Gilroy R."/>
        </authorList>
    </citation>
    <scope>NUCLEOTIDE SEQUENCE</scope>
    <source>
        <strain evidence="2">ChiGjej1B1-2707</strain>
    </source>
</reference>
<evidence type="ECO:0000256" key="1">
    <source>
        <dbReference type="SAM" id="Phobius"/>
    </source>
</evidence>
<name>A0A9D0ZZ95_9ACTN</name>
<sequence>MRHQRSLGQSTVEFAVVLFGFLSMVAALGVLWRVASDGLLVAHALQSASHHLETVVPGVVADVFLY</sequence>
<dbReference type="EMBL" id="DVGB01000026">
    <property type="protein sequence ID" value="HIR01047.1"/>
    <property type="molecule type" value="Genomic_DNA"/>
</dbReference>